<dbReference type="Proteomes" id="UP000260783">
    <property type="component" value="Unassembled WGS sequence"/>
</dbReference>
<keyword evidence="1" id="KW-0175">Coiled coil</keyword>
<accession>A0A3E2UUX2</accession>
<dbReference type="EMBL" id="QVEW01000002">
    <property type="protein sequence ID" value="RGC00820.1"/>
    <property type="molecule type" value="Genomic_DNA"/>
</dbReference>
<comment type="caution">
    <text evidence="2">The sequence shown here is derived from an EMBL/GenBank/DDBJ whole genome shotgun (WGS) entry which is preliminary data.</text>
</comment>
<evidence type="ECO:0000313" key="3">
    <source>
        <dbReference type="Proteomes" id="UP000260783"/>
    </source>
</evidence>
<dbReference type="AlphaFoldDB" id="A0A3E2UUX2"/>
<organism evidence="2 3">
    <name type="scientific">Faecalibacterium prausnitzii</name>
    <dbReference type="NCBI Taxonomy" id="853"/>
    <lineage>
        <taxon>Bacteria</taxon>
        <taxon>Bacillati</taxon>
        <taxon>Bacillota</taxon>
        <taxon>Clostridia</taxon>
        <taxon>Eubacteriales</taxon>
        <taxon>Oscillospiraceae</taxon>
        <taxon>Faecalibacterium</taxon>
    </lineage>
</organism>
<sequence length="216" mass="25040">MLDFPLSTEFNKRIPKQKFYENIAVTPAMKKAFVEQIKIIYWRNKIATTTLNLAAGEQVTEIEVFEVRLSAPELDESVLRQIDREIPYHILFLLEYEGKYRAVIGYKEAAAGKTAFKVDRYYSTDWMDEDDLPVHLEGLTLDAVYENFVRQIAGDVLGAGERSSLKDSVEQQKQREQLEKQIAALEAKIRKEKQPKKKFEMVQMLNAMKDERGRGK</sequence>
<name>A0A3E2UUX2_9FIRM</name>
<gene>
    <name evidence="2" type="ORF">DWZ04_02725</name>
</gene>
<proteinExistence type="predicted"/>
<feature type="coiled-coil region" evidence="1">
    <location>
        <begin position="168"/>
        <end position="195"/>
    </location>
</feature>
<evidence type="ECO:0000313" key="2">
    <source>
        <dbReference type="EMBL" id="RGC00820.1"/>
    </source>
</evidence>
<protein>
    <submittedName>
        <fullName evidence="2">DUF4391 domain-containing protein</fullName>
    </submittedName>
</protein>
<dbReference type="RefSeq" id="WP_117526286.1">
    <property type="nucleotide sequence ID" value="NZ_JAQCXC010000003.1"/>
</dbReference>
<reference evidence="2 3" key="1">
    <citation type="submission" date="2018-08" db="EMBL/GenBank/DDBJ databases">
        <title>A genome reference for cultivated species of the human gut microbiota.</title>
        <authorList>
            <person name="Zou Y."/>
            <person name="Xue W."/>
            <person name="Luo G."/>
        </authorList>
    </citation>
    <scope>NUCLEOTIDE SEQUENCE [LARGE SCALE GENOMIC DNA]</scope>
    <source>
        <strain evidence="2 3">AF29-11BH</strain>
    </source>
</reference>
<dbReference type="InterPro" id="IPR025503">
    <property type="entry name" value="DUF4391"/>
</dbReference>
<evidence type="ECO:0000256" key="1">
    <source>
        <dbReference type="SAM" id="Coils"/>
    </source>
</evidence>
<dbReference type="Pfam" id="PF14335">
    <property type="entry name" value="DUF4391"/>
    <property type="match status" value="1"/>
</dbReference>